<dbReference type="Proteomes" id="UP000239430">
    <property type="component" value="Unassembled WGS sequence"/>
</dbReference>
<evidence type="ECO:0000256" key="4">
    <source>
        <dbReference type="ARBA" id="ARBA00022807"/>
    </source>
</evidence>
<evidence type="ECO:0000259" key="6">
    <source>
        <dbReference type="PROSITE" id="PS51935"/>
    </source>
</evidence>
<gene>
    <name evidence="7" type="primary">ykfC</name>
    <name evidence="7" type="ORF">MOST_21690</name>
</gene>
<dbReference type="EMBL" id="PVXL01000049">
    <property type="protein sequence ID" value="PRR71843.1"/>
    <property type="molecule type" value="Genomic_DNA"/>
</dbReference>
<evidence type="ECO:0000313" key="8">
    <source>
        <dbReference type="Proteomes" id="UP000239430"/>
    </source>
</evidence>
<dbReference type="Pfam" id="PF00877">
    <property type="entry name" value="NLPC_P60"/>
    <property type="match status" value="1"/>
</dbReference>
<keyword evidence="4" id="KW-0788">Thiol protease</keyword>
<dbReference type="InterPro" id="IPR041382">
    <property type="entry name" value="SH3_16"/>
</dbReference>
<evidence type="ECO:0000259" key="5">
    <source>
        <dbReference type="PROSITE" id="PS51781"/>
    </source>
</evidence>
<feature type="domain" description="NlpC/P60" evidence="6">
    <location>
        <begin position="184"/>
        <end position="307"/>
    </location>
</feature>
<name>A0A9X7J1Q9_9FIRM</name>
<keyword evidence="3 7" id="KW-0378">Hydrolase</keyword>
<dbReference type="SUPFAM" id="SSF82057">
    <property type="entry name" value="Prokaryotic SH3-related domain"/>
    <property type="match status" value="1"/>
</dbReference>
<keyword evidence="8" id="KW-1185">Reference proteome</keyword>
<keyword evidence="2" id="KW-0645">Protease</keyword>
<comment type="similarity">
    <text evidence="1">Belongs to the peptidase C40 family.</text>
</comment>
<dbReference type="Gene3D" id="3.90.1720.10">
    <property type="entry name" value="endopeptidase domain like (from Nostoc punctiforme)"/>
    <property type="match status" value="1"/>
</dbReference>
<dbReference type="InterPro" id="IPR057812">
    <property type="entry name" value="SH3_YKFC_2nd"/>
</dbReference>
<dbReference type="Pfam" id="PF23795">
    <property type="entry name" value="SH3_YKFC_2nd"/>
    <property type="match status" value="1"/>
</dbReference>
<dbReference type="SUPFAM" id="SSF54001">
    <property type="entry name" value="Cysteine proteinases"/>
    <property type="match status" value="1"/>
</dbReference>
<dbReference type="InterPro" id="IPR000064">
    <property type="entry name" value="NLP_P60_dom"/>
</dbReference>
<dbReference type="PROSITE" id="PS51781">
    <property type="entry name" value="SH3B"/>
    <property type="match status" value="1"/>
</dbReference>
<dbReference type="GO" id="GO:0008234">
    <property type="term" value="F:cysteine-type peptidase activity"/>
    <property type="evidence" value="ECO:0007669"/>
    <property type="project" value="UniProtKB-KW"/>
</dbReference>
<sequence length="308" mass="33677">MRGKQPLFVLFLLLLAVVIAGGLLMTHRAVRLPPRVEELPGPVPARRNAYYVRVAVADVRANPYQGAELVTQALLGDEVKVLKQEGDWLQGRVPDGYIGWLKTADVVLDTPPPALDLAVVTIPRALLYRQPGGADAAGEALMATDLPLVQQKEGWMEVWLPGRGTAWLAANEVEVWPGGKVKGKRSGEDIIQTAERLRGAPYLWGGVSLHGIDCSGLTYIAYYLNGVRLPRDADLQFQVGRQVAREELQPGDLVFFNTEGTGSLPTHVGIYTGNGEFINSRSGRGVIFSRLDEPLFARGYLGARRYLP</sequence>
<dbReference type="PROSITE" id="PS51935">
    <property type="entry name" value="NLPC_P60"/>
    <property type="match status" value="1"/>
</dbReference>
<dbReference type="InterPro" id="IPR003646">
    <property type="entry name" value="SH3-like_bac-type"/>
</dbReference>
<dbReference type="Gene3D" id="2.30.30.40">
    <property type="entry name" value="SH3 Domains"/>
    <property type="match status" value="2"/>
</dbReference>
<proteinExistence type="inferred from homology"/>
<dbReference type="PANTHER" id="PTHR47053">
    <property type="entry name" value="MUREIN DD-ENDOPEPTIDASE MEPH-RELATED"/>
    <property type="match status" value="1"/>
</dbReference>
<protein>
    <submittedName>
        <fullName evidence="7">Gamma-D-glutamyl-L-lysine endopeptidase</fullName>
        <ecNumber evidence="7">3.4.-.-</ecNumber>
    </submittedName>
</protein>
<evidence type="ECO:0000256" key="2">
    <source>
        <dbReference type="ARBA" id="ARBA00022670"/>
    </source>
</evidence>
<dbReference type="EC" id="3.4.-.-" evidence="7"/>
<dbReference type="InterPro" id="IPR051202">
    <property type="entry name" value="Peptidase_C40"/>
</dbReference>
<evidence type="ECO:0000313" key="7">
    <source>
        <dbReference type="EMBL" id="PRR71843.1"/>
    </source>
</evidence>
<dbReference type="GO" id="GO:0006508">
    <property type="term" value="P:proteolysis"/>
    <property type="evidence" value="ECO:0007669"/>
    <property type="project" value="UniProtKB-KW"/>
</dbReference>
<reference evidence="7 8" key="1">
    <citation type="submission" date="2018-03" db="EMBL/GenBank/DDBJ databases">
        <title>Genome sequence of Moorella stamsii DSM 26217.</title>
        <authorList>
            <person name="Poehlein A."/>
            <person name="Daniel R."/>
        </authorList>
    </citation>
    <scope>NUCLEOTIDE SEQUENCE [LARGE SCALE GENOMIC DNA]</scope>
    <source>
        <strain evidence="8">DSM 26217</strain>
    </source>
</reference>
<dbReference type="Pfam" id="PF18348">
    <property type="entry name" value="SH3_16"/>
    <property type="match status" value="1"/>
</dbReference>
<comment type="caution">
    <text evidence="7">The sequence shown here is derived from an EMBL/GenBank/DDBJ whole genome shotgun (WGS) entry which is preliminary data.</text>
</comment>
<evidence type="ECO:0000256" key="1">
    <source>
        <dbReference type="ARBA" id="ARBA00007074"/>
    </source>
</evidence>
<feature type="domain" description="SH3b" evidence="5">
    <location>
        <begin position="47"/>
        <end position="110"/>
    </location>
</feature>
<organism evidence="7 8">
    <name type="scientific">Neomoorella stamsii</name>
    <dbReference type="NCBI Taxonomy" id="1266720"/>
    <lineage>
        <taxon>Bacteria</taxon>
        <taxon>Bacillati</taxon>
        <taxon>Bacillota</taxon>
        <taxon>Clostridia</taxon>
        <taxon>Neomoorellales</taxon>
        <taxon>Neomoorellaceae</taxon>
        <taxon>Neomoorella</taxon>
    </lineage>
</organism>
<accession>A0A9X7J1Q9</accession>
<dbReference type="AlphaFoldDB" id="A0A9X7J1Q9"/>
<dbReference type="PANTHER" id="PTHR47053:SF1">
    <property type="entry name" value="MUREIN DD-ENDOPEPTIDASE MEPH-RELATED"/>
    <property type="match status" value="1"/>
</dbReference>
<evidence type="ECO:0000256" key="3">
    <source>
        <dbReference type="ARBA" id="ARBA00022801"/>
    </source>
</evidence>
<dbReference type="InterPro" id="IPR038765">
    <property type="entry name" value="Papain-like_cys_pep_sf"/>
</dbReference>